<organism evidence="1 2">
    <name type="scientific">Cetraspora pellucida</name>
    <dbReference type="NCBI Taxonomy" id="1433469"/>
    <lineage>
        <taxon>Eukaryota</taxon>
        <taxon>Fungi</taxon>
        <taxon>Fungi incertae sedis</taxon>
        <taxon>Mucoromycota</taxon>
        <taxon>Glomeromycotina</taxon>
        <taxon>Glomeromycetes</taxon>
        <taxon>Diversisporales</taxon>
        <taxon>Gigasporaceae</taxon>
        <taxon>Cetraspora</taxon>
    </lineage>
</organism>
<gene>
    <name evidence="1" type="ORF">SPELUC_LOCUS5284</name>
</gene>
<protein>
    <submittedName>
        <fullName evidence="1">9595_t:CDS:1</fullName>
    </submittedName>
</protein>
<dbReference type="Proteomes" id="UP000789366">
    <property type="component" value="Unassembled WGS sequence"/>
</dbReference>
<sequence length="71" mass="8098">LSMSFFPDIKPLIDEVKELNKKRKKDSKLESIDTAQLEYTAERIFTYSTIAIAVAAVYAAIIFMGVQQLRK</sequence>
<comment type="caution">
    <text evidence="1">The sequence shown here is derived from an EMBL/GenBank/DDBJ whole genome shotgun (WGS) entry which is preliminary data.</text>
</comment>
<reference evidence="1" key="1">
    <citation type="submission" date="2021-06" db="EMBL/GenBank/DDBJ databases">
        <authorList>
            <person name="Kallberg Y."/>
            <person name="Tangrot J."/>
            <person name="Rosling A."/>
        </authorList>
    </citation>
    <scope>NUCLEOTIDE SEQUENCE</scope>
    <source>
        <strain evidence="1">28 12/20/2015</strain>
    </source>
</reference>
<keyword evidence="2" id="KW-1185">Reference proteome</keyword>
<proteinExistence type="predicted"/>
<dbReference type="EMBL" id="CAJVPW010005305">
    <property type="protein sequence ID" value="CAG8552926.1"/>
    <property type="molecule type" value="Genomic_DNA"/>
</dbReference>
<name>A0ACA9LV33_9GLOM</name>
<feature type="non-terminal residue" evidence="1">
    <location>
        <position position="1"/>
    </location>
</feature>
<evidence type="ECO:0000313" key="1">
    <source>
        <dbReference type="EMBL" id="CAG8552926.1"/>
    </source>
</evidence>
<evidence type="ECO:0000313" key="2">
    <source>
        <dbReference type="Proteomes" id="UP000789366"/>
    </source>
</evidence>
<accession>A0ACA9LV33</accession>